<dbReference type="RefSeq" id="YP_009244062.1">
    <property type="nucleotide sequence ID" value="NC_029858.1"/>
</dbReference>
<protein>
    <recommendedName>
        <fullName evidence="5">Elongation factor Ts, mitochondrial</fullName>
        <shortName evidence="5">EF-Ts</shortName>
        <shortName evidence="5">EF-TsMt</shortName>
    </recommendedName>
</protein>
<gene>
    <name evidence="8" type="primary">tsf</name>
    <name evidence="8" type="ORF">Gele_042</name>
</gene>
<dbReference type="NCBIfam" id="TIGR00116">
    <property type="entry name" value="tsf"/>
    <property type="match status" value="1"/>
</dbReference>
<keyword evidence="3 4" id="KW-0648">Protein biosynthesis</keyword>
<dbReference type="GO" id="GO:0003746">
    <property type="term" value="F:translation elongation factor activity"/>
    <property type="evidence" value="ECO:0007669"/>
    <property type="project" value="UniProtKB-UniRule"/>
</dbReference>
<dbReference type="Pfam" id="PF00889">
    <property type="entry name" value="EF_TS"/>
    <property type="match status" value="1"/>
</dbReference>
<comment type="similarity">
    <text evidence="1 4 6">Belongs to the EF-Ts family.</text>
</comment>
<evidence type="ECO:0000256" key="6">
    <source>
        <dbReference type="RuleBase" id="RU000642"/>
    </source>
</evidence>
<dbReference type="EMBL" id="KT266786">
    <property type="protein sequence ID" value="AMK96304.1"/>
    <property type="molecule type" value="Genomic_DNA"/>
</dbReference>
<name>A0A141SDD6_GELEL</name>
<dbReference type="SUPFAM" id="SSF46934">
    <property type="entry name" value="UBA-like"/>
    <property type="match status" value="1"/>
</dbReference>
<evidence type="ECO:0000313" key="8">
    <source>
        <dbReference type="EMBL" id="AMK96304.1"/>
    </source>
</evidence>
<dbReference type="InterPro" id="IPR014039">
    <property type="entry name" value="Transl_elong_EFTs/EF1B_dimer"/>
</dbReference>
<dbReference type="PROSITE" id="PS01127">
    <property type="entry name" value="EF_TS_2"/>
    <property type="match status" value="1"/>
</dbReference>
<evidence type="ECO:0000259" key="7">
    <source>
        <dbReference type="Pfam" id="PF00889"/>
    </source>
</evidence>
<reference evidence="8" key="1">
    <citation type="submission" date="2015-07" db="EMBL/GenBank/DDBJ databases">
        <title>Reconstructing the complex evolutionary history of mobile plasmids in red algal genomes.</title>
        <authorList>
            <person name="Lee J."/>
            <person name="Kim K.M."/>
            <person name="Yang E.C."/>
            <person name="Miller K.A."/>
            <person name="Boo S.M."/>
            <person name="Bhattacharya D."/>
            <person name="Yoon H.S."/>
        </authorList>
    </citation>
    <scope>NUCLEOTIDE SEQUENCE</scope>
</reference>
<evidence type="ECO:0000256" key="4">
    <source>
        <dbReference type="HAMAP-Rule" id="MF_00050"/>
    </source>
</evidence>
<evidence type="ECO:0000256" key="5">
    <source>
        <dbReference type="HAMAP-Rule" id="MF_03135"/>
    </source>
</evidence>
<keyword evidence="2 4" id="KW-0251">Elongation factor</keyword>
<dbReference type="InterPro" id="IPR001816">
    <property type="entry name" value="Transl_elong_EFTs/EF1B"/>
</dbReference>
<dbReference type="FunFam" id="1.10.8.10:FF:000001">
    <property type="entry name" value="Elongation factor Ts"/>
    <property type="match status" value="1"/>
</dbReference>
<dbReference type="PANTHER" id="PTHR11741">
    <property type="entry name" value="ELONGATION FACTOR TS"/>
    <property type="match status" value="1"/>
</dbReference>
<keyword evidence="8" id="KW-0934">Plastid</keyword>
<evidence type="ECO:0000256" key="2">
    <source>
        <dbReference type="ARBA" id="ARBA00022768"/>
    </source>
</evidence>
<dbReference type="AlphaFoldDB" id="A0A141SDD6"/>
<keyword evidence="5" id="KW-0496">Mitochondrion</keyword>
<dbReference type="InterPro" id="IPR018101">
    <property type="entry name" value="Transl_elong_Ts_CS"/>
</dbReference>
<dbReference type="PANTHER" id="PTHR11741:SF0">
    <property type="entry name" value="ELONGATION FACTOR TS, MITOCHONDRIAL"/>
    <property type="match status" value="1"/>
</dbReference>
<dbReference type="Gene3D" id="1.10.8.10">
    <property type="entry name" value="DNA helicase RuvA subunit, C-terminal domain"/>
    <property type="match status" value="1"/>
</dbReference>
<evidence type="ECO:0000256" key="1">
    <source>
        <dbReference type="ARBA" id="ARBA00005532"/>
    </source>
</evidence>
<sequence>MSIQISAQSVKELRNKTGAGMMDCKKALQASDGNIPIAIENLRKKGLASADKKMSRITTEGIIESYIHAGAKIGVLIELNCETDFVARRVEFQKLSRDIAMQIAACPSVSYINTNDIPKHVIDSETKIELGKEDVSEKPIDIQEKIVNGRIEKRFKEMALLDQPFIRNTDITIEELIKTHISLLGENIQVRRFQKFILGEGIEKKQDNLKNEVSSMIEQSSESR</sequence>
<dbReference type="HAMAP" id="MF_00050">
    <property type="entry name" value="EF_Ts"/>
    <property type="match status" value="1"/>
</dbReference>
<dbReference type="PROSITE" id="PS01126">
    <property type="entry name" value="EF_TS_1"/>
    <property type="match status" value="1"/>
</dbReference>
<comment type="function">
    <text evidence="4 6">Associates with the EF-Tu.GDP complex and induces the exchange of GDP to GTP. It remains bound to the aminoacyl-tRNA.EF-Tu.GTP complex up to the GTP hydrolysis stage on the ribosome.</text>
</comment>
<dbReference type="InterPro" id="IPR009060">
    <property type="entry name" value="UBA-like_sf"/>
</dbReference>
<comment type="subcellular location">
    <subcellularLocation>
        <location evidence="4">Cytoplasm</location>
    </subcellularLocation>
    <subcellularLocation>
        <location evidence="5">Mitochondrion</location>
    </subcellularLocation>
</comment>
<dbReference type="CDD" id="cd14275">
    <property type="entry name" value="UBA_EF-Ts"/>
    <property type="match status" value="1"/>
</dbReference>
<geneLocation type="plastid" evidence="8"/>
<dbReference type="InterPro" id="IPR036402">
    <property type="entry name" value="EF-Ts_dimer_sf"/>
</dbReference>
<dbReference type="GeneID" id="27215784"/>
<dbReference type="GO" id="GO:0005739">
    <property type="term" value="C:mitochondrion"/>
    <property type="evidence" value="ECO:0007669"/>
    <property type="project" value="UniProtKB-SubCell"/>
</dbReference>
<proteinExistence type="inferred from homology"/>
<keyword evidence="4" id="KW-0963">Cytoplasm</keyword>
<accession>A0A141SDD6</accession>
<dbReference type="Gene3D" id="3.30.479.20">
    <property type="entry name" value="Elongation factor Ts, dimerisation domain"/>
    <property type="match status" value="1"/>
</dbReference>
<organism evidence="8">
    <name type="scientific">Gelidium elegans</name>
    <name type="common">Red alga</name>
    <dbReference type="NCBI Taxonomy" id="37200"/>
    <lineage>
        <taxon>Eukaryota</taxon>
        <taxon>Rhodophyta</taxon>
        <taxon>Florideophyceae</taxon>
        <taxon>Rhodymeniophycidae</taxon>
        <taxon>Gelidiales</taxon>
        <taxon>Gelidiaceae</taxon>
        <taxon>Gelidium</taxon>
    </lineage>
</organism>
<dbReference type="Gene3D" id="1.10.286.20">
    <property type="match status" value="1"/>
</dbReference>
<feature type="domain" description="Translation elongation factor EFTs/EF1B dimerisation" evidence="7">
    <location>
        <begin position="53"/>
        <end position="200"/>
    </location>
</feature>
<dbReference type="SUPFAM" id="SSF54713">
    <property type="entry name" value="Elongation factor Ts (EF-Ts), dimerisation domain"/>
    <property type="match status" value="1"/>
</dbReference>
<evidence type="ECO:0000256" key="3">
    <source>
        <dbReference type="ARBA" id="ARBA00022917"/>
    </source>
</evidence>